<evidence type="ECO:0000256" key="4">
    <source>
        <dbReference type="ARBA" id="ARBA00022692"/>
    </source>
</evidence>
<dbReference type="PANTHER" id="PTHR11767">
    <property type="entry name" value="INWARD RECTIFIER POTASSIUM CHANNEL"/>
    <property type="match status" value="1"/>
</dbReference>
<evidence type="ECO:0000259" key="12">
    <source>
        <dbReference type="Pfam" id="PF07885"/>
    </source>
</evidence>
<dbReference type="InterPro" id="IPR014756">
    <property type="entry name" value="Ig_E-set"/>
</dbReference>
<evidence type="ECO:0000256" key="1">
    <source>
        <dbReference type="ARBA" id="ARBA00004141"/>
    </source>
</evidence>
<dbReference type="Proteomes" id="UP001501725">
    <property type="component" value="Unassembled WGS sequence"/>
</dbReference>
<keyword evidence="10" id="KW-0407">Ion channel</keyword>
<evidence type="ECO:0000256" key="3">
    <source>
        <dbReference type="ARBA" id="ARBA00022538"/>
    </source>
</evidence>
<organism evidence="14 15">
    <name type="scientific">Flaviaesturariibacter amylovorans</name>
    <dbReference type="NCBI Taxonomy" id="1084520"/>
    <lineage>
        <taxon>Bacteria</taxon>
        <taxon>Pseudomonadati</taxon>
        <taxon>Bacteroidota</taxon>
        <taxon>Chitinophagia</taxon>
        <taxon>Chitinophagales</taxon>
        <taxon>Chitinophagaceae</taxon>
        <taxon>Flaviaestuariibacter</taxon>
    </lineage>
</organism>
<evidence type="ECO:0000256" key="8">
    <source>
        <dbReference type="ARBA" id="ARBA00023065"/>
    </source>
</evidence>
<name>A0ABP8GS40_9BACT</name>
<dbReference type="Gene3D" id="1.10.287.70">
    <property type="match status" value="1"/>
</dbReference>
<dbReference type="SUPFAM" id="SSF81296">
    <property type="entry name" value="E set domains"/>
    <property type="match status" value="1"/>
</dbReference>
<dbReference type="PANTHER" id="PTHR11767:SF102">
    <property type="entry name" value="INWARDLY RECTIFYING POTASSIUM CHANNEL 1, ISOFORM F"/>
    <property type="match status" value="1"/>
</dbReference>
<dbReference type="InterPro" id="IPR041647">
    <property type="entry name" value="IRK_C"/>
</dbReference>
<evidence type="ECO:0000256" key="11">
    <source>
        <dbReference type="SAM" id="Phobius"/>
    </source>
</evidence>
<feature type="transmembrane region" description="Helical" evidence="11">
    <location>
        <begin position="122"/>
        <end position="148"/>
    </location>
</feature>
<accession>A0ABP8GS40</accession>
<dbReference type="SUPFAM" id="SSF81324">
    <property type="entry name" value="Voltage-gated potassium channels"/>
    <property type="match status" value="1"/>
</dbReference>
<evidence type="ECO:0000313" key="14">
    <source>
        <dbReference type="EMBL" id="GAA4329139.1"/>
    </source>
</evidence>
<keyword evidence="3" id="KW-0633">Potassium transport</keyword>
<dbReference type="EMBL" id="BAABGY010000007">
    <property type="protein sequence ID" value="GAA4329139.1"/>
    <property type="molecule type" value="Genomic_DNA"/>
</dbReference>
<evidence type="ECO:0000256" key="9">
    <source>
        <dbReference type="ARBA" id="ARBA00023136"/>
    </source>
</evidence>
<evidence type="ECO:0000313" key="15">
    <source>
        <dbReference type="Proteomes" id="UP001501725"/>
    </source>
</evidence>
<evidence type="ECO:0000259" key="13">
    <source>
        <dbReference type="Pfam" id="PF17655"/>
    </source>
</evidence>
<feature type="domain" description="Potassium channel" evidence="12">
    <location>
        <begin position="72"/>
        <end position="146"/>
    </location>
</feature>
<dbReference type="RefSeq" id="WP_345255410.1">
    <property type="nucleotide sequence ID" value="NZ_BAABGY010000007.1"/>
</dbReference>
<keyword evidence="8" id="KW-0406">Ion transport</keyword>
<evidence type="ECO:0000256" key="5">
    <source>
        <dbReference type="ARBA" id="ARBA00022882"/>
    </source>
</evidence>
<gene>
    <name evidence="14" type="ORF">GCM10023184_19440</name>
</gene>
<dbReference type="Pfam" id="PF07885">
    <property type="entry name" value="Ion_trans_2"/>
    <property type="match status" value="1"/>
</dbReference>
<dbReference type="InterPro" id="IPR016449">
    <property type="entry name" value="K_chnl_inward-rec_Kir"/>
</dbReference>
<evidence type="ECO:0000256" key="10">
    <source>
        <dbReference type="ARBA" id="ARBA00023303"/>
    </source>
</evidence>
<reference evidence="15" key="1">
    <citation type="journal article" date="2019" name="Int. J. Syst. Evol. Microbiol.">
        <title>The Global Catalogue of Microorganisms (GCM) 10K type strain sequencing project: providing services to taxonomists for standard genome sequencing and annotation.</title>
        <authorList>
            <consortium name="The Broad Institute Genomics Platform"/>
            <consortium name="The Broad Institute Genome Sequencing Center for Infectious Disease"/>
            <person name="Wu L."/>
            <person name="Ma J."/>
        </authorList>
    </citation>
    <scope>NUCLEOTIDE SEQUENCE [LARGE SCALE GENOMIC DNA]</scope>
    <source>
        <strain evidence="15">JCM 17919</strain>
    </source>
</reference>
<evidence type="ECO:0000256" key="7">
    <source>
        <dbReference type="ARBA" id="ARBA00022989"/>
    </source>
</evidence>
<keyword evidence="7 11" id="KW-1133">Transmembrane helix</keyword>
<dbReference type="PRINTS" id="PR01320">
    <property type="entry name" value="KIRCHANNEL"/>
</dbReference>
<dbReference type="Pfam" id="PF17655">
    <property type="entry name" value="IRK_C"/>
    <property type="match status" value="1"/>
</dbReference>
<evidence type="ECO:0000256" key="6">
    <source>
        <dbReference type="ARBA" id="ARBA00022958"/>
    </source>
</evidence>
<keyword evidence="6" id="KW-0630">Potassium</keyword>
<dbReference type="Gene3D" id="2.60.40.1400">
    <property type="entry name" value="G protein-activated inward rectifier potassium channel 1"/>
    <property type="match status" value="1"/>
</dbReference>
<keyword evidence="4 11" id="KW-0812">Transmembrane</keyword>
<proteinExistence type="predicted"/>
<dbReference type="InterPro" id="IPR013099">
    <property type="entry name" value="K_chnl_dom"/>
</dbReference>
<keyword evidence="2" id="KW-0813">Transport</keyword>
<keyword evidence="5" id="KW-0851">Voltage-gated channel</keyword>
<keyword evidence="9 11" id="KW-0472">Membrane</keyword>
<feature type="domain" description="Inward rectifier potassium channel C-terminal" evidence="13">
    <location>
        <begin position="157"/>
        <end position="294"/>
    </location>
</feature>
<dbReference type="InterPro" id="IPR013518">
    <property type="entry name" value="K_chnl_inward-rec_Kir_cyto"/>
</dbReference>
<evidence type="ECO:0000256" key="2">
    <source>
        <dbReference type="ARBA" id="ARBA00022448"/>
    </source>
</evidence>
<feature type="transmembrane region" description="Helical" evidence="11">
    <location>
        <begin position="59"/>
        <end position="79"/>
    </location>
</feature>
<keyword evidence="15" id="KW-1185">Reference proteome</keyword>
<sequence>MAFYRQKFKSELTTGFGTNSGTGRFYRKDGSANVERRGVPLLNRFSWFHTMLSMPSWKFWTYLIGFYAGINLLFAFVYYCIGVEHLNGTQGGSALRQFVDAFFFSAQTYTTVGYGHVSPSGLLTSCVAAFESFLGVMTLALASGIFFGRFSMPRAYLRFSSVALLSPYKGGQALMFRMVPEKNNQLTDAEVKLTLAMQVPDGTRKKNEFYSLEVEFSRINTLVLNWTVVHAITEDSPLHGLSLVELRDMQAELLVFVRAYDEVFANSVVARTSYTADEFVPDARFQPMYHAQDGTTILHIDKLDDYEPEPHPRHLSGGEVRGRG</sequence>
<protein>
    <submittedName>
        <fullName evidence="14">Ion channel</fullName>
    </submittedName>
</protein>
<comment type="caution">
    <text evidence="14">The sequence shown here is derived from an EMBL/GenBank/DDBJ whole genome shotgun (WGS) entry which is preliminary data.</text>
</comment>
<comment type="subcellular location">
    <subcellularLocation>
        <location evidence="1">Membrane</location>
        <topology evidence="1">Multi-pass membrane protein</topology>
    </subcellularLocation>
</comment>